<evidence type="ECO:0000259" key="2">
    <source>
        <dbReference type="Pfam" id="PF00557"/>
    </source>
</evidence>
<feature type="domain" description="Peptidase M24" evidence="2">
    <location>
        <begin position="409"/>
        <end position="609"/>
    </location>
</feature>
<dbReference type="InterPro" id="IPR050422">
    <property type="entry name" value="X-Pro_aminopeptidase_P"/>
</dbReference>
<dbReference type="InterPro" id="IPR036005">
    <property type="entry name" value="Creatinase/aminopeptidase-like"/>
</dbReference>
<name>A0A7R9AAB5_9CRUS</name>
<dbReference type="PANTHER" id="PTHR43763">
    <property type="entry name" value="XAA-PRO AMINOPEPTIDASE 1"/>
    <property type="match status" value="1"/>
</dbReference>
<dbReference type="Proteomes" id="UP000677054">
    <property type="component" value="Unassembled WGS sequence"/>
</dbReference>
<dbReference type="AlphaFoldDB" id="A0A7R9AAB5"/>
<evidence type="ECO:0000313" key="4">
    <source>
        <dbReference type="Proteomes" id="UP000677054"/>
    </source>
</evidence>
<dbReference type="InterPro" id="IPR029149">
    <property type="entry name" value="Creatin/AminoP/Spt16_N"/>
</dbReference>
<accession>A0A7R9AAB5</accession>
<dbReference type="OrthoDB" id="9995434at2759"/>
<protein>
    <recommendedName>
        <fullName evidence="2">Peptidase M24 domain-containing protein</fullName>
    </recommendedName>
</protein>
<dbReference type="Pfam" id="PF00557">
    <property type="entry name" value="Peptidase_M24"/>
    <property type="match status" value="1"/>
</dbReference>
<dbReference type="InterPro" id="IPR000994">
    <property type="entry name" value="Pept_M24"/>
</dbReference>
<proteinExistence type="predicted"/>
<dbReference type="EMBL" id="LR902384">
    <property type="protein sequence ID" value="CAD7250460.1"/>
    <property type="molecule type" value="Genomic_DNA"/>
</dbReference>
<sequence>MTRIITECAQHSHLVAEETRVTRSSVFCSLRTVTGTIEGEGEGGEEERREKEVQENSAKSASLHPGRQGCVMTSSPTRYPSNKLLQELRDAFVYAYGAYLLTSSNPHLMPVGRECENSLAYLTGFEGEGVAIITKSRAALWVNPDDLHQADRILDCAWSIYLLSGNFSVQEFLKSEFPEELVGTSDSGQILVGGDSALVSSKMWLSWRNDLEVRSIYLTSINVNLVDRMREKKPECPHHPISVAHPSVIDEGWRAKVKEVRRRLRMMGGEGLGMLGTSLDETAFLFDLRGADFPYQPLFPSFLYLNASSIILFLDEKNVTKEVKKHLGAKKKCGSGEDCFLLQPYETFHEWLKDLSLPTDGKLLLPEGISYYIHETLERTLAEKLVMGESPMLKMKFRFGSSASLASKRAHLRDSQALVRFLAEIHRLRVEGEMERSTETKLKALLVSLRQEGGKEILMNESIPTVSSFGPSSILYHTESGAIYNDGVTKVSRTVAWNGKENKEIKEIKELYTRVLKAHIRLATAVFPFGTRDTELDFLARSEVTRVGLDYPHASAHSIGTISAYQDTIRISRMNPNPQEIMEGQVIHINPGAYVEGRLGARLGSDYIVVLKDTLFGKKSLGFEPLMLVPFDRELILPHLLSHDEASPLSVRLVSS</sequence>
<dbReference type="Gene3D" id="3.40.350.10">
    <property type="entry name" value="Creatinase/prolidase N-terminal domain"/>
    <property type="match status" value="2"/>
</dbReference>
<evidence type="ECO:0000313" key="3">
    <source>
        <dbReference type="EMBL" id="CAD7250460.1"/>
    </source>
</evidence>
<dbReference type="EMBL" id="CAJPEV010002867">
    <property type="protein sequence ID" value="CAG0898285.1"/>
    <property type="molecule type" value="Genomic_DNA"/>
</dbReference>
<organism evidence="3">
    <name type="scientific">Darwinula stevensoni</name>
    <dbReference type="NCBI Taxonomy" id="69355"/>
    <lineage>
        <taxon>Eukaryota</taxon>
        <taxon>Metazoa</taxon>
        <taxon>Ecdysozoa</taxon>
        <taxon>Arthropoda</taxon>
        <taxon>Crustacea</taxon>
        <taxon>Oligostraca</taxon>
        <taxon>Ostracoda</taxon>
        <taxon>Podocopa</taxon>
        <taxon>Podocopida</taxon>
        <taxon>Darwinulocopina</taxon>
        <taxon>Darwinuloidea</taxon>
        <taxon>Darwinulidae</taxon>
        <taxon>Darwinula</taxon>
    </lineage>
</organism>
<dbReference type="Pfam" id="PF16189">
    <property type="entry name" value="Creatinase_N_2"/>
    <property type="match status" value="1"/>
</dbReference>
<evidence type="ECO:0000256" key="1">
    <source>
        <dbReference type="SAM" id="MobiDB-lite"/>
    </source>
</evidence>
<reference evidence="3" key="1">
    <citation type="submission" date="2020-11" db="EMBL/GenBank/DDBJ databases">
        <authorList>
            <person name="Tran Van P."/>
        </authorList>
    </citation>
    <scope>NUCLEOTIDE SEQUENCE</scope>
</reference>
<feature type="region of interest" description="Disordered" evidence="1">
    <location>
        <begin position="37"/>
        <end position="72"/>
    </location>
</feature>
<gene>
    <name evidence="3" type="ORF">DSTB1V02_LOCUS10233</name>
</gene>
<dbReference type="SUPFAM" id="SSF55920">
    <property type="entry name" value="Creatinase/aminopeptidase"/>
    <property type="match status" value="1"/>
</dbReference>
<keyword evidence="4" id="KW-1185">Reference proteome</keyword>
<dbReference type="Gene3D" id="3.90.230.10">
    <property type="entry name" value="Creatinase/methionine aminopeptidase superfamily"/>
    <property type="match status" value="1"/>
</dbReference>
<dbReference type="PANTHER" id="PTHR43763:SF6">
    <property type="entry name" value="XAA-PRO AMINOPEPTIDASE 1"/>
    <property type="match status" value="1"/>
</dbReference>